<comment type="caution">
    <text evidence="7">The sequence shown here is derived from an EMBL/GenBank/DDBJ whole genome shotgun (WGS) entry which is preliminary data.</text>
</comment>
<protein>
    <recommendedName>
        <fullName evidence="6">Glutamine amidotransferase domain-containing protein</fullName>
    </recommendedName>
</protein>
<evidence type="ECO:0000256" key="1">
    <source>
        <dbReference type="ARBA" id="ARBA00022598"/>
    </source>
</evidence>
<evidence type="ECO:0000256" key="2">
    <source>
        <dbReference type="ARBA" id="ARBA00022741"/>
    </source>
</evidence>
<dbReference type="GO" id="GO:0005829">
    <property type="term" value="C:cytosol"/>
    <property type="evidence" value="ECO:0007669"/>
    <property type="project" value="TreeGrafter"/>
</dbReference>
<accession>X1CSL8</accession>
<reference evidence="7" key="1">
    <citation type="journal article" date="2014" name="Front. Microbiol.">
        <title>High frequency of phylogenetically diverse reductive dehalogenase-homologous genes in deep subseafloor sedimentary metagenomes.</title>
        <authorList>
            <person name="Kawai M."/>
            <person name="Futagami T."/>
            <person name="Toyoda A."/>
            <person name="Takaki Y."/>
            <person name="Nishi S."/>
            <person name="Hori S."/>
            <person name="Arai W."/>
            <person name="Tsubouchi T."/>
            <person name="Morono Y."/>
            <person name="Uchiyama I."/>
            <person name="Ito T."/>
            <person name="Fujiyama A."/>
            <person name="Inagaki F."/>
            <person name="Takami H."/>
        </authorList>
    </citation>
    <scope>NUCLEOTIDE SEQUENCE</scope>
    <source>
        <strain evidence="7">Expedition CK06-06</strain>
    </source>
</reference>
<keyword evidence="1" id="KW-0436">Ligase</keyword>
<dbReference type="GO" id="GO:0003921">
    <property type="term" value="F:GMP synthase activity"/>
    <property type="evidence" value="ECO:0007669"/>
    <property type="project" value="TreeGrafter"/>
</dbReference>
<feature type="non-terminal residue" evidence="7">
    <location>
        <position position="65"/>
    </location>
</feature>
<dbReference type="PROSITE" id="PS51273">
    <property type="entry name" value="GATASE_TYPE_1"/>
    <property type="match status" value="1"/>
</dbReference>
<evidence type="ECO:0000256" key="4">
    <source>
        <dbReference type="ARBA" id="ARBA00022755"/>
    </source>
</evidence>
<keyword evidence="5" id="KW-0067">ATP-binding</keyword>
<evidence type="ECO:0000313" key="7">
    <source>
        <dbReference type="EMBL" id="GAG87261.1"/>
    </source>
</evidence>
<keyword evidence="4" id="KW-0658">Purine biosynthesis</keyword>
<name>X1CSL8_9ZZZZ</name>
<proteinExistence type="predicted"/>
<dbReference type="Gene3D" id="3.40.50.880">
    <property type="match status" value="1"/>
</dbReference>
<dbReference type="PANTHER" id="PTHR11922:SF2">
    <property type="entry name" value="GMP SYNTHASE [GLUTAMINE-HYDROLYZING]"/>
    <property type="match status" value="1"/>
</dbReference>
<evidence type="ECO:0000256" key="5">
    <source>
        <dbReference type="ARBA" id="ARBA00022840"/>
    </source>
</evidence>
<evidence type="ECO:0000259" key="6">
    <source>
        <dbReference type="Pfam" id="PF00117"/>
    </source>
</evidence>
<evidence type="ECO:0000256" key="3">
    <source>
        <dbReference type="ARBA" id="ARBA00022749"/>
    </source>
</evidence>
<keyword evidence="2" id="KW-0547">Nucleotide-binding</keyword>
<dbReference type="InterPro" id="IPR029062">
    <property type="entry name" value="Class_I_gatase-like"/>
</dbReference>
<dbReference type="EMBL" id="BART01018205">
    <property type="protein sequence ID" value="GAG87261.1"/>
    <property type="molecule type" value="Genomic_DNA"/>
</dbReference>
<dbReference type="Pfam" id="PF00117">
    <property type="entry name" value="GATase"/>
    <property type="match status" value="1"/>
</dbReference>
<dbReference type="SUPFAM" id="SSF52317">
    <property type="entry name" value="Class I glutamine amidotransferase-like"/>
    <property type="match status" value="1"/>
</dbReference>
<feature type="domain" description="Glutamine amidotransferase" evidence="6">
    <location>
        <begin position="6"/>
        <end position="56"/>
    </location>
</feature>
<dbReference type="InterPro" id="IPR017926">
    <property type="entry name" value="GATASE"/>
</dbReference>
<sequence length="65" mass="7399">MDSVPVIDFGGQYSQLITRRVRELRVYSELIPYDTDIEKIKEKKPSGLILSGSPYSILSKDRKAP</sequence>
<dbReference type="GO" id="GO:0005524">
    <property type="term" value="F:ATP binding"/>
    <property type="evidence" value="ECO:0007669"/>
    <property type="project" value="UniProtKB-KW"/>
</dbReference>
<dbReference type="PANTHER" id="PTHR11922">
    <property type="entry name" value="GMP SYNTHASE-RELATED"/>
    <property type="match status" value="1"/>
</dbReference>
<gene>
    <name evidence="7" type="ORF">S01H4_34410</name>
</gene>
<dbReference type="AlphaFoldDB" id="X1CSL8"/>
<keyword evidence="3" id="KW-0332">GMP biosynthesis</keyword>
<organism evidence="7">
    <name type="scientific">marine sediment metagenome</name>
    <dbReference type="NCBI Taxonomy" id="412755"/>
    <lineage>
        <taxon>unclassified sequences</taxon>
        <taxon>metagenomes</taxon>
        <taxon>ecological metagenomes</taxon>
    </lineage>
</organism>